<dbReference type="EMBL" id="JARKIB010000021">
    <property type="protein sequence ID" value="KAJ7767754.1"/>
    <property type="molecule type" value="Genomic_DNA"/>
</dbReference>
<organism evidence="1 2">
    <name type="scientific">Mycena metata</name>
    <dbReference type="NCBI Taxonomy" id="1033252"/>
    <lineage>
        <taxon>Eukaryota</taxon>
        <taxon>Fungi</taxon>
        <taxon>Dikarya</taxon>
        <taxon>Basidiomycota</taxon>
        <taxon>Agaricomycotina</taxon>
        <taxon>Agaricomycetes</taxon>
        <taxon>Agaricomycetidae</taxon>
        <taxon>Agaricales</taxon>
        <taxon>Marasmiineae</taxon>
        <taxon>Mycenaceae</taxon>
        <taxon>Mycena</taxon>
    </lineage>
</organism>
<keyword evidence="2" id="KW-1185">Reference proteome</keyword>
<dbReference type="Proteomes" id="UP001215598">
    <property type="component" value="Unassembled WGS sequence"/>
</dbReference>
<feature type="non-terminal residue" evidence="1">
    <location>
        <position position="1"/>
    </location>
</feature>
<accession>A0AAD7JM01</accession>
<reference evidence="1" key="1">
    <citation type="submission" date="2023-03" db="EMBL/GenBank/DDBJ databases">
        <title>Massive genome expansion in bonnet fungi (Mycena s.s.) driven by repeated elements and novel gene families across ecological guilds.</title>
        <authorList>
            <consortium name="Lawrence Berkeley National Laboratory"/>
            <person name="Harder C.B."/>
            <person name="Miyauchi S."/>
            <person name="Viragh M."/>
            <person name="Kuo A."/>
            <person name="Thoen E."/>
            <person name="Andreopoulos B."/>
            <person name="Lu D."/>
            <person name="Skrede I."/>
            <person name="Drula E."/>
            <person name="Henrissat B."/>
            <person name="Morin E."/>
            <person name="Kohler A."/>
            <person name="Barry K."/>
            <person name="LaButti K."/>
            <person name="Morin E."/>
            <person name="Salamov A."/>
            <person name="Lipzen A."/>
            <person name="Mereny Z."/>
            <person name="Hegedus B."/>
            <person name="Baldrian P."/>
            <person name="Stursova M."/>
            <person name="Weitz H."/>
            <person name="Taylor A."/>
            <person name="Grigoriev I.V."/>
            <person name="Nagy L.G."/>
            <person name="Martin F."/>
            <person name="Kauserud H."/>
        </authorList>
    </citation>
    <scope>NUCLEOTIDE SEQUENCE</scope>
    <source>
        <strain evidence="1">CBHHK182m</strain>
    </source>
</reference>
<proteinExistence type="predicted"/>
<dbReference type="AlphaFoldDB" id="A0AAD7JM01"/>
<comment type="caution">
    <text evidence="1">The sequence shown here is derived from an EMBL/GenBank/DDBJ whole genome shotgun (WGS) entry which is preliminary data.</text>
</comment>
<sequence length="213" mass="24608">MQARYLSATRTHMCLFNAPLAHRKLYRLTCSRFLGLILYLSYSHSTSRSAHLSASSTLSPRVASMYLRPPRPDIYSNFHRTTLPIAPWSTAWEICDNIRFFTPSFVWHDLSEFNFFVKRVMQISAPTRPIAFLPDMPDADILFEAGGEYYEIDAIECRHVRYGGGFTSPDEFLRRLPRLKGLVEEFPDSTDDLYAEVRREQQRLAEAAAQKLC</sequence>
<evidence type="ECO:0000313" key="1">
    <source>
        <dbReference type="EMBL" id="KAJ7767754.1"/>
    </source>
</evidence>
<protein>
    <submittedName>
        <fullName evidence="1">Uncharacterized protein</fullName>
    </submittedName>
</protein>
<name>A0AAD7JM01_9AGAR</name>
<gene>
    <name evidence="1" type="ORF">B0H16DRAFT_1520677</name>
</gene>
<evidence type="ECO:0000313" key="2">
    <source>
        <dbReference type="Proteomes" id="UP001215598"/>
    </source>
</evidence>